<reference evidence="1" key="1">
    <citation type="submission" date="2023-04" db="EMBL/GenBank/DDBJ databases">
        <title>Draft Genome sequencing of Naganishia species isolated from polar environments using Oxford Nanopore Technology.</title>
        <authorList>
            <person name="Leo P."/>
            <person name="Venkateswaran K."/>
        </authorList>
    </citation>
    <scope>NUCLEOTIDE SEQUENCE</scope>
    <source>
        <strain evidence="1">MNA-CCFEE 5261</strain>
    </source>
</reference>
<proteinExistence type="predicted"/>
<dbReference type="EMBL" id="JASBWR010000148">
    <property type="protein sequence ID" value="KAJ9091528.1"/>
    <property type="molecule type" value="Genomic_DNA"/>
</dbReference>
<protein>
    <submittedName>
        <fullName evidence="1">Uncharacterized protein</fullName>
    </submittedName>
</protein>
<comment type="caution">
    <text evidence="1">The sequence shown here is derived from an EMBL/GenBank/DDBJ whole genome shotgun (WGS) entry which is preliminary data.</text>
</comment>
<sequence length="1010" mass="112098">MSYETNLPPPIEAPNLSESPNAIQRGRKYSVSEALTNSFSMSPSPFDFGGRSYVFSGGISSSHRQNSNTINSPTVKSGVQVHEQTANLANIGVTEDDNGTEEDDSANYDLNSNIDGDSGYLGTSPPIPIEGSFATTRTRSNTRASSSASVTPLISKSYRRYTDEPQSEIFTDYDDIKDDPQPSRLHQIVLKPLNYLPAVFLGTLLNILDGLSYGMIMFPVSETLFSSLGPVGLSMFYVSCIVSQLVYSLGGSAFKSGIGSEMIEVTPFFHTMAYSIMNEMKGAPDNAVIATTIVAFAMLSIVTGIVFFSLGKLKLGKLVGFFPRHILVGCIGGVGFFLIMTGIEVSSRLEGGMEFTVPALKYLFSNHVTLLQWTIPLALAIFLIILQHRFHNSLLVPLFFICVFAIFHLIVKFIPKYNLKMVRDSGWVFPAVEDNQPWYAFYELYKFQLVDWWAISKQFPSMLALTFFGILHVPINVPALAVTVGMDQCDVDRELVAHGYSNAISGLVGSIQNYLVYTNSVLFIRAGADDRVAGVLLAIATGAVMVAGPVVIGYIPVCVVGSLIYLLGYELLKEALYDTWGRLRRIEYTTIAIIVLVMGVWDFVYGVLVGILLACLLYVVEAAQRPVIRGIYTGVVARSTVLRHPKQQEFLKDVGDQICVVKLEGSVFFGSIGGVESEIRKRFEGESFKETPIKFLILDMKGVASIDFSAAEGFRRILNLTTEKGTQLVISSVEENDSIVVALRDAGLWEKPTDMPIQLFNTLNYALEWCENSFLAMYKLVKKEQRIPINPALGMLTYERHKSISPTNTGINKLLMGQAVGMTYGTPRTNQVYQAATRTVNDEQKIQNKYFGSQDSTFKKQPLPLLMLTFLGLSNMDEKFWSLLASYFVKETIPEDITFYDTAKDSPSFFLVESGLIRSVCKFESDDRELHSSILPLTAFGDLYHKGSQFRDMAYTTVNYTVTWRLTEKKLAELMKAPGGEALYNELLKIQIKLVRERFDTMTANLVISA</sequence>
<keyword evidence="2" id="KW-1185">Reference proteome</keyword>
<gene>
    <name evidence="1" type="ORF">QFC19_009073</name>
</gene>
<evidence type="ECO:0000313" key="2">
    <source>
        <dbReference type="Proteomes" id="UP001241377"/>
    </source>
</evidence>
<organism evidence="1 2">
    <name type="scientific">Naganishia cerealis</name>
    <dbReference type="NCBI Taxonomy" id="610337"/>
    <lineage>
        <taxon>Eukaryota</taxon>
        <taxon>Fungi</taxon>
        <taxon>Dikarya</taxon>
        <taxon>Basidiomycota</taxon>
        <taxon>Agaricomycotina</taxon>
        <taxon>Tremellomycetes</taxon>
        <taxon>Filobasidiales</taxon>
        <taxon>Filobasidiaceae</taxon>
        <taxon>Naganishia</taxon>
    </lineage>
</organism>
<dbReference type="Proteomes" id="UP001241377">
    <property type="component" value="Unassembled WGS sequence"/>
</dbReference>
<accession>A0ACC2UXF2</accession>
<evidence type="ECO:0000313" key="1">
    <source>
        <dbReference type="EMBL" id="KAJ9091528.1"/>
    </source>
</evidence>
<name>A0ACC2UXF2_9TREE</name>